<protein>
    <submittedName>
        <fullName evidence="2">HNH endonuclease</fullName>
    </submittedName>
</protein>
<keyword evidence="2" id="KW-0378">Hydrolase</keyword>
<keyword evidence="2" id="KW-0540">Nuclease</keyword>
<comment type="caution">
    <text evidence="2">The sequence shown here is derived from an EMBL/GenBank/DDBJ whole genome shotgun (WGS) entry which is preliminary data.</text>
</comment>
<dbReference type="GO" id="GO:0004519">
    <property type="term" value="F:endonuclease activity"/>
    <property type="evidence" value="ECO:0007669"/>
    <property type="project" value="UniProtKB-KW"/>
</dbReference>
<evidence type="ECO:0000259" key="1">
    <source>
        <dbReference type="Pfam" id="PF13392"/>
    </source>
</evidence>
<dbReference type="EMBL" id="JBITGY010000001">
    <property type="protein sequence ID" value="MFI6495914.1"/>
    <property type="molecule type" value="Genomic_DNA"/>
</dbReference>
<evidence type="ECO:0000313" key="2">
    <source>
        <dbReference type="EMBL" id="MFI6495914.1"/>
    </source>
</evidence>
<dbReference type="Pfam" id="PF13392">
    <property type="entry name" value="HNH_3"/>
    <property type="match status" value="1"/>
</dbReference>
<reference evidence="2 3" key="1">
    <citation type="submission" date="2024-10" db="EMBL/GenBank/DDBJ databases">
        <title>The Natural Products Discovery Center: Release of the First 8490 Sequenced Strains for Exploring Actinobacteria Biosynthetic Diversity.</title>
        <authorList>
            <person name="Kalkreuter E."/>
            <person name="Kautsar S.A."/>
            <person name="Yang D."/>
            <person name="Bader C.D."/>
            <person name="Teijaro C.N."/>
            <person name="Fluegel L."/>
            <person name="Davis C.M."/>
            <person name="Simpson J.R."/>
            <person name="Lauterbach L."/>
            <person name="Steele A.D."/>
            <person name="Gui C."/>
            <person name="Meng S."/>
            <person name="Li G."/>
            <person name="Viehrig K."/>
            <person name="Ye F."/>
            <person name="Su P."/>
            <person name="Kiefer A.F."/>
            <person name="Nichols A."/>
            <person name="Cepeda A.J."/>
            <person name="Yan W."/>
            <person name="Fan B."/>
            <person name="Jiang Y."/>
            <person name="Adhikari A."/>
            <person name="Zheng C.-J."/>
            <person name="Schuster L."/>
            <person name="Cowan T.M."/>
            <person name="Smanski M.J."/>
            <person name="Chevrette M.G."/>
            <person name="De Carvalho L.P.S."/>
            <person name="Shen B."/>
        </authorList>
    </citation>
    <scope>NUCLEOTIDE SEQUENCE [LARGE SCALE GENOMIC DNA]</scope>
    <source>
        <strain evidence="2 3">NPDC050545</strain>
    </source>
</reference>
<evidence type="ECO:0000313" key="3">
    <source>
        <dbReference type="Proteomes" id="UP001612741"/>
    </source>
</evidence>
<accession>A0ABW7YKP5</accession>
<gene>
    <name evidence="2" type="ORF">ACIBG2_00930</name>
</gene>
<dbReference type="Proteomes" id="UP001612741">
    <property type="component" value="Unassembled WGS sequence"/>
</dbReference>
<dbReference type="SUPFAM" id="SSF54060">
    <property type="entry name" value="His-Me finger endonucleases"/>
    <property type="match status" value="1"/>
</dbReference>
<dbReference type="InterPro" id="IPR003615">
    <property type="entry name" value="HNH_nuc"/>
</dbReference>
<feature type="domain" description="HNH nuclease" evidence="1">
    <location>
        <begin position="65"/>
        <end position="97"/>
    </location>
</feature>
<proteinExistence type="predicted"/>
<sequence length="159" mass="18356">MSIVLGKNDYLNTSVIDEHLKTAVKKLDKQIAEIRENGCKIVPPVGPTKVAPRFMVNGDYDLSRRWSWRLHHGPIPEGHRIYTSCHDRYCVAPEHLFAYRAERKPKGERKIVRPLAKLDWTKVAEIRASEDDYATLATRYGVHPTTIRSIRDGKTWVKH</sequence>
<name>A0ABW7YKP5_9ACTN</name>
<keyword evidence="3" id="KW-1185">Reference proteome</keyword>
<dbReference type="RefSeq" id="WP_397077708.1">
    <property type="nucleotide sequence ID" value="NZ_JBITGY010000001.1"/>
</dbReference>
<keyword evidence="2" id="KW-0255">Endonuclease</keyword>
<organism evidence="2 3">
    <name type="scientific">Nonomuraea typhae</name>
    <dbReference type="NCBI Taxonomy" id="2603600"/>
    <lineage>
        <taxon>Bacteria</taxon>
        <taxon>Bacillati</taxon>
        <taxon>Actinomycetota</taxon>
        <taxon>Actinomycetes</taxon>
        <taxon>Streptosporangiales</taxon>
        <taxon>Streptosporangiaceae</taxon>
        <taxon>Nonomuraea</taxon>
    </lineage>
</organism>
<dbReference type="InterPro" id="IPR044925">
    <property type="entry name" value="His-Me_finger_sf"/>
</dbReference>